<evidence type="ECO:0000256" key="1">
    <source>
        <dbReference type="ARBA" id="ARBA00000316"/>
    </source>
</evidence>
<keyword evidence="3 5" id="KW-0663">Pyridoxal phosphate</keyword>
<feature type="domain" description="Alanine racemase C-terminal" evidence="8">
    <location>
        <begin position="224"/>
        <end position="348"/>
    </location>
</feature>
<evidence type="ECO:0000256" key="2">
    <source>
        <dbReference type="ARBA" id="ARBA00001933"/>
    </source>
</evidence>
<dbReference type="GO" id="GO:0005829">
    <property type="term" value="C:cytosol"/>
    <property type="evidence" value="ECO:0007669"/>
    <property type="project" value="TreeGrafter"/>
</dbReference>
<name>A0A937J6S8_9GAMM</name>
<dbReference type="SMART" id="SM01005">
    <property type="entry name" value="Ala_racemase_C"/>
    <property type="match status" value="1"/>
</dbReference>
<dbReference type="InterPro" id="IPR001608">
    <property type="entry name" value="Ala_racemase_N"/>
</dbReference>
<dbReference type="Proteomes" id="UP000705230">
    <property type="component" value="Unassembled WGS sequence"/>
</dbReference>
<sequence>MKEPSAELIIDIDVIRNNIIYLKSLLNPNSKFMAVLKANAYGHGLQKIADGINDIVDGFGLVRIEEALNVRKFSNKKILLMQGLYNKADLDLAIKNNFDSVIHNQDQLFILDNENIHIWLKVNTGMNRLGFSPQEFSKIYKGRLISREFTLMSHLACSDNPSDELNSKQFDLFNDVAKSYQDTMPKSIANTGCILNFPQQNFDWVRSGIGLYGGFIGNDILETAMTFRSQIIEIKNIKKGDRIGYNGRVTASQNMKIAIVYAGYADGFPQATFDNTKISINNYSASIFGQISMDLLSIDVTEIPKCKIGDWCIFWDKHNTIKNLAAQNNLISYELMTRITPRVKVIFKNQ</sequence>
<dbReference type="Pfam" id="PF00842">
    <property type="entry name" value="Ala_racemase_C"/>
    <property type="match status" value="1"/>
</dbReference>
<evidence type="ECO:0000259" key="8">
    <source>
        <dbReference type="SMART" id="SM01005"/>
    </source>
</evidence>
<feature type="active site" description="Proton acceptor; specific for L-alanine" evidence="5">
    <location>
        <position position="245"/>
    </location>
</feature>
<gene>
    <name evidence="9" type="primary">alr</name>
    <name evidence="9" type="ORF">ISR29_02410</name>
</gene>
<evidence type="ECO:0000256" key="3">
    <source>
        <dbReference type="ARBA" id="ARBA00022898"/>
    </source>
</evidence>
<accession>A0A937J6S8</accession>
<dbReference type="Pfam" id="PF01168">
    <property type="entry name" value="Ala_racemase_N"/>
    <property type="match status" value="1"/>
</dbReference>
<evidence type="ECO:0000256" key="7">
    <source>
        <dbReference type="PIRSR" id="PIRSR600821-52"/>
    </source>
</evidence>
<dbReference type="PRINTS" id="PR00992">
    <property type="entry name" value="ALARACEMASE"/>
</dbReference>
<evidence type="ECO:0000313" key="10">
    <source>
        <dbReference type="Proteomes" id="UP000705230"/>
    </source>
</evidence>
<dbReference type="PANTHER" id="PTHR30511:SF0">
    <property type="entry name" value="ALANINE RACEMASE, CATABOLIC-RELATED"/>
    <property type="match status" value="1"/>
</dbReference>
<dbReference type="PANTHER" id="PTHR30511">
    <property type="entry name" value="ALANINE RACEMASE"/>
    <property type="match status" value="1"/>
</dbReference>
<dbReference type="PROSITE" id="PS00395">
    <property type="entry name" value="ALANINE_RACEMASE"/>
    <property type="match status" value="1"/>
</dbReference>
<comment type="pathway">
    <text evidence="5">Amino-acid biosynthesis; D-alanine biosynthesis; D-alanine from L-alanine: step 1/1.</text>
</comment>
<dbReference type="InterPro" id="IPR020622">
    <property type="entry name" value="Ala_racemase_pyridoxalP-BS"/>
</dbReference>
<proteinExistence type="inferred from homology"/>
<dbReference type="Gene3D" id="3.20.20.10">
    <property type="entry name" value="Alanine racemase"/>
    <property type="match status" value="1"/>
</dbReference>
<comment type="function">
    <text evidence="5">Catalyzes the interconversion of L-alanine and D-alanine. May also act on other amino acids.</text>
</comment>
<feature type="active site" description="Proton acceptor; specific for D-alanine" evidence="5">
    <location>
        <position position="37"/>
    </location>
</feature>
<dbReference type="NCBIfam" id="TIGR00492">
    <property type="entry name" value="alr"/>
    <property type="match status" value="1"/>
</dbReference>
<comment type="caution">
    <text evidence="9">The sequence shown here is derived from an EMBL/GenBank/DDBJ whole genome shotgun (WGS) entry which is preliminary data.</text>
</comment>
<dbReference type="GO" id="GO:0030170">
    <property type="term" value="F:pyridoxal phosphate binding"/>
    <property type="evidence" value="ECO:0007669"/>
    <property type="project" value="UniProtKB-UniRule"/>
</dbReference>
<feature type="binding site" evidence="5 7">
    <location>
        <position position="293"/>
    </location>
    <ligand>
        <name>substrate</name>
    </ligand>
</feature>
<comment type="cofactor">
    <cofactor evidence="2 5 6">
        <name>pyridoxal 5'-phosphate</name>
        <dbReference type="ChEBI" id="CHEBI:597326"/>
    </cofactor>
</comment>
<dbReference type="InterPro" id="IPR000821">
    <property type="entry name" value="Ala_racemase"/>
</dbReference>
<dbReference type="InterPro" id="IPR009006">
    <property type="entry name" value="Ala_racemase/Decarboxylase_C"/>
</dbReference>
<dbReference type="HAMAP" id="MF_01201">
    <property type="entry name" value="Ala_racemase"/>
    <property type="match status" value="1"/>
</dbReference>
<evidence type="ECO:0000256" key="4">
    <source>
        <dbReference type="ARBA" id="ARBA00023235"/>
    </source>
</evidence>
<protein>
    <recommendedName>
        <fullName evidence="5">Alanine racemase</fullName>
        <ecNumber evidence="5">5.1.1.1</ecNumber>
    </recommendedName>
</protein>
<dbReference type="AlphaFoldDB" id="A0A937J6S8"/>
<dbReference type="SUPFAM" id="SSF51419">
    <property type="entry name" value="PLP-binding barrel"/>
    <property type="match status" value="1"/>
</dbReference>
<feature type="binding site" evidence="5 7">
    <location>
        <position position="128"/>
    </location>
    <ligand>
        <name>substrate</name>
    </ligand>
</feature>
<dbReference type="InterPro" id="IPR011079">
    <property type="entry name" value="Ala_racemase_C"/>
</dbReference>
<comment type="similarity">
    <text evidence="5">Belongs to the alanine racemase family.</text>
</comment>
<evidence type="ECO:0000313" key="9">
    <source>
        <dbReference type="EMBL" id="MBL6903032.1"/>
    </source>
</evidence>
<keyword evidence="4 5" id="KW-0413">Isomerase</keyword>
<dbReference type="EC" id="5.1.1.1" evidence="5"/>
<evidence type="ECO:0000256" key="5">
    <source>
        <dbReference type="HAMAP-Rule" id="MF_01201"/>
    </source>
</evidence>
<organism evidence="9 10">
    <name type="scientific">SAR86 cluster bacterium</name>
    <dbReference type="NCBI Taxonomy" id="2030880"/>
    <lineage>
        <taxon>Bacteria</taxon>
        <taxon>Pseudomonadati</taxon>
        <taxon>Pseudomonadota</taxon>
        <taxon>Gammaproteobacteria</taxon>
        <taxon>SAR86 cluster</taxon>
    </lineage>
</organism>
<evidence type="ECO:0000256" key="6">
    <source>
        <dbReference type="PIRSR" id="PIRSR600821-50"/>
    </source>
</evidence>
<comment type="catalytic activity">
    <reaction evidence="1 5">
        <text>L-alanine = D-alanine</text>
        <dbReference type="Rhea" id="RHEA:20249"/>
        <dbReference type="ChEBI" id="CHEBI:57416"/>
        <dbReference type="ChEBI" id="CHEBI:57972"/>
        <dbReference type="EC" id="5.1.1.1"/>
    </reaction>
</comment>
<dbReference type="FunFam" id="3.20.20.10:FF:000002">
    <property type="entry name" value="Alanine racemase"/>
    <property type="match status" value="1"/>
</dbReference>
<dbReference type="GO" id="GO:0030632">
    <property type="term" value="P:D-alanine biosynthetic process"/>
    <property type="evidence" value="ECO:0007669"/>
    <property type="project" value="UniProtKB-UniRule"/>
</dbReference>
<feature type="modified residue" description="N6-(pyridoxal phosphate)lysine" evidence="5 6">
    <location>
        <position position="37"/>
    </location>
</feature>
<dbReference type="GO" id="GO:0008784">
    <property type="term" value="F:alanine racemase activity"/>
    <property type="evidence" value="ECO:0007669"/>
    <property type="project" value="UniProtKB-UniRule"/>
</dbReference>
<dbReference type="InterPro" id="IPR029066">
    <property type="entry name" value="PLP-binding_barrel"/>
</dbReference>
<dbReference type="Gene3D" id="2.40.37.10">
    <property type="entry name" value="Lyase, Ornithine Decarboxylase, Chain A, domain 1"/>
    <property type="match status" value="1"/>
</dbReference>
<dbReference type="EMBL" id="JADHSG010000002">
    <property type="protein sequence ID" value="MBL6903032.1"/>
    <property type="molecule type" value="Genomic_DNA"/>
</dbReference>
<dbReference type="SUPFAM" id="SSF50621">
    <property type="entry name" value="Alanine racemase C-terminal domain-like"/>
    <property type="match status" value="1"/>
</dbReference>
<reference evidence="9" key="1">
    <citation type="submission" date="2020-10" db="EMBL/GenBank/DDBJ databases">
        <title>Microbiome of the Black Sea water column analyzed by genome centric metagenomics.</title>
        <authorList>
            <person name="Cabello-Yeves P.J."/>
            <person name="Callieri C."/>
            <person name="Picazo A."/>
            <person name="Mehrshad M."/>
            <person name="Haro-Moreno J.M."/>
            <person name="Roda-Garcia J."/>
            <person name="Dzembekova N."/>
            <person name="Slabakova V."/>
            <person name="Slabakova N."/>
            <person name="Moncheva S."/>
            <person name="Rodriguez-Valera F."/>
        </authorList>
    </citation>
    <scope>NUCLEOTIDE SEQUENCE</scope>
    <source>
        <strain evidence="9">BS30m-G43</strain>
    </source>
</reference>